<comment type="function">
    <text evidence="14">Probably involved in copper export.</text>
</comment>
<dbReference type="RefSeq" id="WP_340627376.1">
    <property type="nucleotide sequence ID" value="NZ_FAVB01000003.1"/>
</dbReference>
<keyword evidence="9 18" id="KW-0067">ATP-binding</keyword>
<gene>
    <name evidence="20" type="primary">copA_3</name>
    <name evidence="20" type="ORF">ERS686654_01545</name>
</gene>
<comment type="catalytic activity">
    <reaction evidence="17">
        <text>Cu(2+)(in) + ATP + H2O = Cu(2+)(out) + ADP + phosphate + H(+)</text>
        <dbReference type="Rhea" id="RHEA:10376"/>
        <dbReference type="ChEBI" id="CHEBI:15377"/>
        <dbReference type="ChEBI" id="CHEBI:15378"/>
        <dbReference type="ChEBI" id="CHEBI:29036"/>
        <dbReference type="ChEBI" id="CHEBI:30616"/>
        <dbReference type="ChEBI" id="CHEBI:43474"/>
        <dbReference type="ChEBI" id="CHEBI:456216"/>
        <dbReference type="EC" id="7.2.2.9"/>
    </reaction>
</comment>
<evidence type="ECO:0000313" key="21">
    <source>
        <dbReference type="Proteomes" id="UP000052237"/>
    </source>
</evidence>
<dbReference type="SUPFAM" id="SSF55008">
    <property type="entry name" value="HMA, heavy metal-associated domain"/>
    <property type="match status" value="1"/>
</dbReference>
<evidence type="ECO:0000256" key="12">
    <source>
        <dbReference type="ARBA" id="ARBA00023065"/>
    </source>
</evidence>
<feature type="transmembrane region" description="Helical" evidence="18">
    <location>
        <begin position="88"/>
        <end position="106"/>
    </location>
</feature>
<dbReference type="PROSITE" id="PS01229">
    <property type="entry name" value="COF_2"/>
    <property type="match status" value="1"/>
</dbReference>
<evidence type="ECO:0000256" key="13">
    <source>
        <dbReference type="ARBA" id="ARBA00023136"/>
    </source>
</evidence>
<accession>A0A0S4SEN1</accession>
<dbReference type="SUPFAM" id="SSF81665">
    <property type="entry name" value="Calcium ATPase, transmembrane domain M"/>
    <property type="match status" value="1"/>
</dbReference>
<dbReference type="SUPFAM" id="SSF81653">
    <property type="entry name" value="Calcium ATPase, transduction domain A"/>
    <property type="match status" value="1"/>
</dbReference>
<dbReference type="GO" id="GO:0055070">
    <property type="term" value="P:copper ion homeostasis"/>
    <property type="evidence" value="ECO:0007669"/>
    <property type="project" value="TreeGrafter"/>
</dbReference>
<evidence type="ECO:0000313" key="20">
    <source>
        <dbReference type="EMBL" id="CUU84568.1"/>
    </source>
</evidence>
<dbReference type="InterPro" id="IPR027256">
    <property type="entry name" value="P-typ_ATPase_IB"/>
</dbReference>
<keyword evidence="12" id="KW-0406">Ion transport</keyword>
<evidence type="ECO:0000259" key="19">
    <source>
        <dbReference type="PROSITE" id="PS50846"/>
    </source>
</evidence>
<organism evidence="20 21">
    <name type="scientific">Campylobacter hyointestinalis subsp. hyointestinalis</name>
    <dbReference type="NCBI Taxonomy" id="91352"/>
    <lineage>
        <taxon>Bacteria</taxon>
        <taxon>Pseudomonadati</taxon>
        <taxon>Campylobacterota</taxon>
        <taxon>Epsilonproteobacteria</taxon>
        <taxon>Campylobacterales</taxon>
        <taxon>Campylobacteraceae</taxon>
        <taxon>Campylobacter</taxon>
    </lineage>
</organism>
<dbReference type="InterPro" id="IPR023298">
    <property type="entry name" value="ATPase_P-typ_TM_dom_sf"/>
</dbReference>
<feature type="transmembrane region" description="Helical" evidence="18">
    <location>
        <begin position="663"/>
        <end position="685"/>
    </location>
</feature>
<proteinExistence type="inferred from homology"/>
<dbReference type="InterPro" id="IPR059000">
    <property type="entry name" value="ATPase_P-type_domA"/>
</dbReference>
<dbReference type="InterPro" id="IPR006121">
    <property type="entry name" value="HMA_dom"/>
</dbReference>
<keyword evidence="6 18" id="KW-0812">Transmembrane</keyword>
<keyword evidence="10" id="KW-1278">Translocase</keyword>
<dbReference type="GO" id="GO:0005507">
    <property type="term" value="F:copper ion binding"/>
    <property type="evidence" value="ECO:0007669"/>
    <property type="project" value="TreeGrafter"/>
</dbReference>
<dbReference type="PROSITE" id="PS50846">
    <property type="entry name" value="HMA_2"/>
    <property type="match status" value="1"/>
</dbReference>
<keyword evidence="5" id="KW-0597">Phosphoprotein</keyword>
<dbReference type="Gene3D" id="3.40.1110.10">
    <property type="entry name" value="Calcium-transporting ATPase, cytoplasmic domain N"/>
    <property type="match status" value="1"/>
</dbReference>
<feature type="transmembrane region" description="Helical" evidence="18">
    <location>
        <begin position="112"/>
        <end position="131"/>
    </location>
</feature>
<dbReference type="Pfam" id="PF00702">
    <property type="entry name" value="Hydrolase"/>
    <property type="match status" value="1"/>
</dbReference>
<dbReference type="InterPro" id="IPR008250">
    <property type="entry name" value="ATPase_P-typ_transduc_dom_A_sf"/>
</dbReference>
<name>A0A0S4SEN1_CAMHY</name>
<dbReference type="NCBIfam" id="TIGR01525">
    <property type="entry name" value="ATPase-IB_hvy"/>
    <property type="match status" value="1"/>
</dbReference>
<keyword evidence="4" id="KW-0813">Transport</keyword>
<dbReference type="NCBIfam" id="TIGR01511">
    <property type="entry name" value="ATPase-IB1_Cu"/>
    <property type="match status" value="1"/>
</dbReference>
<dbReference type="Gene3D" id="3.30.70.100">
    <property type="match status" value="1"/>
</dbReference>
<dbReference type="EC" id="7.2.2.9" evidence="15"/>
<evidence type="ECO:0000256" key="8">
    <source>
        <dbReference type="ARBA" id="ARBA00022741"/>
    </source>
</evidence>
<dbReference type="InterPro" id="IPR017969">
    <property type="entry name" value="Heavy-metal-associated_CS"/>
</dbReference>
<keyword evidence="20" id="KW-0378">Hydrolase</keyword>
<feature type="domain" description="HMA" evidence="19">
    <location>
        <begin position="2"/>
        <end position="67"/>
    </location>
</feature>
<evidence type="ECO:0000256" key="11">
    <source>
        <dbReference type="ARBA" id="ARBA00022989"/>
    </source>
</evidence>
<dbReference type="Pfam" id="PF00122">
    <property type="entry name" value="E1-E2_ATPase"/>
    <property type="match status" value="1"/>
</dbReference>
<keyword evidence="7 18" id="KW-0479">Metal-binding</keyword>
<evidence type="ECO:0000256" key="4">
    <source>
        <dbReference type="ARBA" id="ARBA00022448"/>
    </source>
</evidence>
<dbReference type="GO" id="GO:0012505">
    <property type="term" value="C:endomembrane system"/>
    <property type="evidence" value="ECO:0007669"/>
    <property type="project" value="UniProtKB-SubCell"/>
</dbReference>
<dbReference type="Gene3D" id="3.40.50.1000">
    <property type="entry name" value="HAD superfamily/HAD-like"/>
    <property type="match status" value="1"/>
</dbReference>
<dbReference type="FunFam" id="2.70.150.10:FF:000002">
    <property type="entry name" value="Copper-transporting ATPase 1, putative"/>
    <property type="match status" value="1"/>
</dbReference>
<dbReference type="SFLD" id="SFLDS00003">
    <property type="entry name" value="Haloacid_Dehalogenase"/>
    <property type="match status" value="1"/>
</dbReference>
<evidence type="ECO:0000256" key="14">
    <source>
        <dbReference type="ARBA" id="ARBA00037143"/>
    </source>
</evidence>
<dbReference type="AlphaFoldDB" id="A0A0S4SEN1"/>
<evidence type="ECO:0000256" key="15">
    <source>
        <dbReference type="ARBA" id="ARBA00038904"/>
    </source>
</evidence>
<dbReference type="GO" id="GO:0005524">
    <property type="term" value="F:ATP binding"/>
    <property type="evidence" value="ECO:0007669"/>
    <property type="project" value="UniProtKB-UniRule"/>
</dbReference>
<dbReference type="GO" id="GO:0005886">
    <property type="term" value="C:plasma membrane"/>
    <property type="evidence" value="ECO:0007669"/>
    <property type="project" value="UniProtKB-SubCell"/>
</dbReference>
<dbReference type="Pfam" id="PF00403">
    <property type="entry name" value="HMA"/>
    <property type="match status" value="1"/>
</dbReference>
<dbReference type="Gene3D" id="2.70.150.10">
    <property type="entry name" value="Calcium-transporting ATPase, cytoplasmic transduction domain A"/>
    <property type="match status" value="1"/>
</dbReference>
<comment type="similarity">
    <text evidence="3 18">Belongs to the cation transport ATPase (P-type) (TC 3.A.3) family. Type IB subfamily.</text>
</comment>
<protein>
    <recommendedName>
        <fullName evidence="16">Copper-transporting ATPase</fullName>
        <ecNumber evidence="15">7.2.2.9</ecNumber>
    </recommendedName>
</protein>
<feature type="transmembrane region" description="Helical" evidence="18">
    <location>
        <begin position="176"/>
        <end position="195"/>
    </location>
</feature>
<evidence type="ECO:0000256" key="16">
    <source>
        <dbReference type="ARBA" id="ARBA00040690"/>
    </source>
</evidence>
<dbReference type="SFLD" id="SFLDF00027">
    <property type="entry name" value="p-type_atpase"/>
    <property type="match status" value="1"/>
</dbReference>
<dbReference type="InterPro" id="IPR001757">
    <property type="entry name" value="P_typ_ATPase"/>
</dbReference>
<reference evidence="20 21" key="1">
    <citation type="submission" date="2015-11" db="EMBL/GenBank/DDBJ databases">
        <authorList>
            <consortium name="Pathogen Informatics"/>
        </authorList>
    </citation>
    <scope>NUCLEOTIDE SEQUENCE [LARGE SCALE GENOMIC DNA]</scope>
    <source>
        <strain evidence="20 21">006A-0059</strain>
    </source>
</reference>
<dbReference type="GO" id="GO:0016887">
    <property type="term" value="F:ATP hydrolysis activity"/>
    <property type="evidence" value="ECO:0007669"/>
    <property type="project" value="InterPro"/>
</dbReference>
<evidence type="ECO:0000256" key="7">
    <source>
        <dbReference type="ARBA" id="ARBA00022723"/>
    </source>
</evidence>
<evidence type="ECO:0000256" key="18">
    <source>
        <dbReference type="RuleBase" id="RU362081"/>
    </source>
</evidence>
<dbReference type="SUPFAM" id="SSF56784">
    <property type="entry name" value="HAD-like"/>
    <property type="match status" value="1"/>
</dbReference>
<evidence type="ECO:0000256" key="1">
    <source>
        <dbReference type="ARBA" id="ARBA00004127"/>
    </source>
</evidence>
<dbReference type="InterPro" id="IPR036412">
    <property type="entry name" value="HAD-like_sf"/>
</dbReference>
<keyword evidence="11 18" id="KW-1133">Transmembrane helix</keyword>
<dbReference type="NCBIfam" id="TIGR01494">
    <property type="entry name" value="ATPase_P-type"/>
    <property type="match status" value="1"/>
</dbReference>
<keyword evidence="8 18" id="KW-0547">Nucleotide-binding</keyword>
<evidence type="ECO:0000256" key="17">
    <source>
        <dbReference type="ARBA" id="ARBA00047424"/>
    </source>
</evidence>
<dbReference type="PROSITE" id="PS00154">
    <property type="entry name" value="ATPASE_E1_E2"/>
    <property type="match status" value="1"/>
</dbReference>
<feature type="transmembrane region" description="Helical" evidence="18">
    <location>
        <begin position="361"/>
        <end position="386"/>
    </location>
</feature>
<evidence type="ECO:0000256" key="5">
    <source>
        <dbReference type="ARBA" id="ARBA00022553"/>
    </source>
</evidence>
<dbReference type="InterPro" id="IPR036163">
    <property type="entry name" value="HMA_dom_sf"/>
</dbReference>
<feature type="transmembrane region" description="Helical" evidence="18">
    <location>
        <begin position="143"/>
        <end position="164"/>
    </location>
</feature>
<dbReference type="InterPro" id="IPR023299">
    <property type="entry name" value="ATPase_P-typ_cyto_dom_N"/>
</dbReference>
<dbReference type="CDD" id="cd00371">
    <property type="entry name" value="HMA"/>
    <property type="match status" value="1"/>
</dbReference>
<dbReference type="PANTHER" id="PTHR43520:SF8">
    <property type="entry name" value="P-TYPE CU(+) TRANSPORTER"/>
    <property type="match status" value="1"/>
</dbReference>
<evidence type="ECO:0000256" key="10">
    <source>
        <dbReference type="ARBA" id="ARBA00022967"/>
    </source>
</evidence>
<comment type="caution">
    <text evidence="20">The sequence shown here is derived from an EMBL/GenBank/DDBJ whole genome shotgun (WGS) entry which is preliminary data.</text>
</comment>
<dbReference type="SFLD" id="SFLDG00002">
    <property type="entry name" value="C1.7:_P-type_atpase_like"/>
    <property type="match status" value="1"/>
</dbReference>
<dbReference type="PRINTS" id="PR00941">
    <property type="entry name" value="CDATPASE"/>
</dbReference>
<feature type="transmembrane region" description="Helical" evidence="18">
    <location>
        <begin position="330"/>
        <end position="349"/>
    </location>
</feature>
<dbReference type="PRINTS" id="PR00119">
    <property type="entry name" value="CATATPASE"/>
</dbReference>
<dbReference type="CDD" id="cd02094">
    <property type="entry name" value="P-type_ATPase_Cu-like"/>
    <property type="match status" value="1"/>
</dbReference>
<keyword evidence="13 18" id="KW-0472">Membrane</keyword>
<evidence type="ECO:0000256" key="9">
    <source>
        <dbReference type="ARBA" id="ARBA00022840"/>
    </source>
</evidence>
<comment type="subcellular location">
    <subcellularLocation>
        <location evidence="2 18">Cell membrane</location>
    </subcellularLocation>
    <subcellularLocation>
        <location evidence="1">Endomembrane system</location>
        <topology evidence="1">Multi-pass membrane protein</topology>
    </subcellularLocation>
</comment>
<dbReference type="GO" id="GO:0043682">
    <property type="term" value="F:P-type divalent copper transporter activity"/>
    <property type="evidence" value="ECO:0007669"/>
    <property type="project" value="UniProtKB-EC"/>
</dbReference>
<dbReference type="EMBL" id="FAVB01000003">
    <property type="protein sequence ID" value="CUU84568.1"/>
    <property type="molecule type" value="Genomic_DNA"/>
</dbReference>
<keyword evidence="21" id="KW-1185">Reference proteome</keyword>
<dbReference type="InterPro" id="IPR023214">
    <property type="entry name" value="HAD_sf"/>
</dbReference>
<dbReference type="InterPro" id="IPR044492">
    <property type="entry name" value="P_typ_ATPase_HD_dom"/>
</dbReference>
<dbReference type="InterPro" id="IPR018303">
    <property type="entry name" value="ATPase_P-typ_P_site"/>
</dbReference>
<dbReference type="PROSITE" id="PS01047">
    <property type="entry name" value="HMA_1"/>
    <property type="match status" value="1"/>
</dbReference>
<feature type="transmembrane region" description="Helical" evidence="18">
    <location>
        <begin position="691"/>
        <end position="710"/>
    </location>
</feature>
<evidence type="ECO:0000256" key="3">
    <source>
        <dbReference type="ARBA" id="ARBA00006024"/>
    </source>
</evidence>
<sequence>MATIKIQITGMTCVNCANAIEKNVLKIQGVTSSKVSFADCCGVFEVQNDEDINKIKDKVKKLGFGVVNNYDELEAAQNKNAINLKNRLIVSAILSVIIMVFEMNSYETLYKSLALFILTSIVIFYCGFDFFNHAMKSIKNSNYDMNVLITLGVSAAYIYSIFAFCFSNLMPEAMKYLYFSSCSMIITFVLLGKFLEERSKKSARNYIKALMDLSPKSALVLQKDGTTAPILVNDLKLGDIVVVKSGYALPCDGVIISGGAEIDASMLSGESMPVFKSVGDTVNAGTLNTNGYINIKVTKLSGDSLISVILELLLEASTKKMPIARLADKVANIFVPLVVFIALGTFALWSLCGEPFNGILAAVSVLIISCPCALGLATPIAIVVGISQSAKNGIIIKNPQILEILGDAKYAVFDKTGTLTKGQISVVSSNLDDESLKIVANAANLSEHPVSKAISEFAKEYIDKNVIYTYENIPGMGISAEHSEILIGNEKLLNSFNVFLDSEQKESIQKVLDSGLGVVLVALGFKYTGFIAISDTLKDDALQSISAVKSFGVTPIMLTGDNEKIAKIVAKELGIDEVIAGVLPSKKFEVIENLKKEGIVIFVGDGINDALALKSADIGIAMSSGSDIAKDAGDIVLIKNNLLSVAYSLYLAKRNMKTIKQNLVWAFVYNIVCIPVAAGVLYPVFGLLLNPMYAALAMSISSFSVVLNSLRLKFVKNVFEH</sequence>
<keyword evidence="18" id="KW-1003">Cell membrane</keyword>
<dbReference type="PANTHER" id="PTHR43520">
    <property type="entry name" value="ATP7, ISOFORM B"/>
    <property type="match status" value="1"/>
</dbReference>
<evidence type="ECO:0000256" key="6">
    <source>
        <dbReference type="ARBA" id="ARBA00022692"/>
    </source>
</evidence>
<evidence type="ECO:0000256" key="2">
    <source>
        <dbReference type="ARBA" id="ARBA00004236"/>
    </source>
</evidence>
<dbReference type="Proteomes" id="UP000052237">
    <property type="component" value="Unassembled WGS sequence"/>
</dbReference>